<feature type="signal peptide" evidence="12">
    <location>
        <begin position="1"/>
        <end position="19"/>
    </location>
</feature>
<dbReference type="SUPFAM" id="SSF53850">
    <property type="entry name" value="Periplasmic binding protein-like II"/>
    <property type="match status" value="1"/>
</dbReference>
<evidence type="ECO:0000256" key="7">
    <source>
        <dbReference type="ARBA" id="ARBA00022592"/>
    </source>
</evidence>
<evidence type="ECO:0000256" key="12">
    <source>
        <dbReference type="RuleBase" id="RU367119"/>
    </source>
</evidence>
<dbReference type="Pfam" id="PF12849">
    <property type="entry name" value="PBP_like_2"/>
    <property type="match status" value="1"/>
</dbReference>
<evidence type="ECO:0000256" key="8">
    <source>
        <dbReference type="ARBA" id="ARBA00022729"/>
    </source>
</evidence>
<keyword evidence="15" id="KW-1185">Reference proteome</keyword>
<dbReference type="KEGG" id="coh:EAV92_02205"/>
<protein>
    <recommendedName>
        <fullName evidence="12">Phosphate-binding protein</fullName>
    </recommendedName>
</protein>
<dbReference type="InterPro" id="IPR011862">
    <property type="entry name" value="Phos-bd"/>
</dbReference>
<dbReference type="CDD" id="cd13653">
    <property type="entry name" value="PBP2_phosphate_like_1"/>
    <property type="match status" value="1"/>
</dbReference>
<dbReference type="GO" id="GO:0042301">
    <property type="term" value="F:phosphate ion binding"/>
    <property type="evidence" value="ECO:0007669"/>
    <property type="project" value="UniProtKB-UniRule"/>
</dbReference>
<dbReference type="PROSITE" id="PS51257">
    <property type="entry name" value="PROKAR_LIPOPROTEIN"/>
    <property type="match status" value="1"/>
</dbReference>
<dbReference type="GO" id="GO:0005886">
    <property type="term" value="C:plasma membrane"/>
    <property type="evidence" value="ECO:0007669"/>
    <property type="project" value="UniProtKB-SubCell"/>
</dbReference>
<comment type="function">
    <text evidence="1">Part of the ABC transporter complex PstSACB involved in phosphate import.</text>
</comment>
<feature type="domain" description="PBP" evidence="13">
    <location>
        <begin position="44"/>
        <end position="287"/>
    </location>
</feature>
<evidence type="ECO:0000256" key="2">
    <source>
        <dbReference type="ARBA" id="ARBA00004193"/>
    </source>
</evidence>
<keyword evidence="11 12" id="KW-0449">Lipoprotein</keyword>
<dbReference type="InterPro" id="IPR024370">
    <property type="entry name" value="PBP_domain"/>
</dbReference>
<evidence type="ECO:0000256" key="10">
    <source>
        <dbReference type="ARBA" id="ARBA00023139"/>
    </source>
</evidence>
<keyword evidence="5 12" id="KW-0813">Transport</keyword>
<dbReference type="Gene3D" id="3.40.190.10">
    <property type="entry name" value="Periplasmic binding protein-like II"/>
    <property type="match status" value="2"/>
</dbReference>
<evidence type="ECO:0000256" key="1">
    <source>
        <dbReference type="ARBA" id="ARBA00002841"/>
    </source>
</evidence>
<organism evidence="14 15">
    <name type="scientific">Cohnella candidum</name>
    <dbReference type="NCBI Taxonomy" id="2674991"/>
    <lineage>
        <taxon>Bacteria</taxon>
        <taxon>Bacillati</taxon>
        <taxon>Bacillota</taxon>
        <taxon>Bacilli</taxon>
        <taxon>Bacillales</taxon>
        <taxon>Paenibacillaceae</taxon>
        <taxon>Cohnella</taxon>
    </lineage>
</organism>
<keyword evidence="7 12" id="KW-0592">Phosphate transport</keyword>
<keyword evidence="9" id="KW-0472">Membrane</keyword>
<feature type="chain" id="PRO_5039758653" description="Phosphate-binding protein" evidence="12">
    <location>
        <begin position="20"/>
        <end position="317"/>
    </location>
</feature>
<evidence type="ECO:0000256" key="4">
    <source>
        <dbReference type="ARBA" id="ARBA00011529"/>
    </source>
</evidence>
<reference evidence="14 15" key="1">
    <citation type="submission" date="2018-10" db="EMBL/GenBank/DDBJ databases">
        <title>Genome Sequence of Cohnella sp.</title>
        <authorList>
            <person name="Srinivasan S."/>
            <person name="Kim M.K."/>
        </authorList>
    </citation>
    <scope>NUCLEOTIDE SEQUENCE [LARGE SCALE GENOMIC DNA]</scope>
    <source>
        <strain evidence="14 15">18JY8-7</strain>
    </source>
</reference>
<evidence type="ECO:0000256" key="6">
    <source>
        <dbReference type="ARBA" id="ARBA00022475"/>
    </source>
</evidence>
<name>A0A3G3K4K6_9BACL</name>
<evidence type="ECO:0000313" key="14">
    <source>
        <dbReference type="EMBL" id="AYQ75444.1"/>
    </source>
</evidence>
<dbReference type="PANTHER" id="PTHR30570:SF4">
    <property type="entry name" value="PHOSPHATE-BINDING PROTEIN PSTS 1"/>
    <property type="match status" value="1"/>
</dbReference>
<dbReference type="Proteomes" id="UP000269097">
    <property type="component" value="Chromosome"/>
</dbReference>
<dbReference type="AlphaFoldDB" id="A0A3G3K4K6"/>
<comment type="subcellular location">
    <subcellularLocation>
        <location evidence="2 12">Cell membrane</location>
        <topology evidence="2 12">Lipid-anchor</topology>
    </subcellularLocation>
</comment>
<evidence type="ECO:0000313" key="15">
    <source>
        <dbReference type="Proteomes" id="UP000269097"/>
    </source>
</evidence>
<proteinExistence type="inferred from homology"/>
<evidence type="ECO:0000259" key="13">
    <source>
        <dbReference type="Pfam" id="PF12849"/>
    </source>
</evidence>
<evidence type="ECO:0000256" key="11">
    <source>
        <dbReference type="ARBA" id="ARBA00023288"/>
    </source>
</evidence>
<keyword evidence="8 12" id="KW-0732">Signal</keyword>
<evidence type="ECO:0000256" key="9">
    <source>
        <dbReference type="ARBA" id="ARBA00023136"/>
    </source>
</evidence>
<comment type="function">
    <text evidence="12">Involved in the system for phosphate transport across the cytoplasmic membrane.</text>
</comment>
<keyword evidence="6 12" id="KW-1003">Cell membrane</keyword>
<sequence>MMKKSLVLVLTLIVALTLAACGKNNNEGAASGSPSASDSAPASSASGEALSGTILAAGSTALQPLVEQVSTKFMADSKYSGISVTVQGGGSGGGLTQVQGGQADIGNSDIFAEEKFKDADADKAKELVDHQVAVVAIAPVANPNVGVDNLTKQQLVDIFSGKVTNWKDVGGADQKIVIVNRPSSSGTRKTFENLALGGPSQDLPGSIQEDSSGTVKKLVGETPGAIGYLALSYLDNTVKALKYEGVDASVENITTGKYPVWAYEHMYTKGEPTPVVKAFLDYLMSDEIQKSDVTDMGYIPVGDMKVARDVNGTVSNK</sequence>
<dbReference type="PANTHER" id="PTHR30570">
    <property type="entry name" value="PERIPLASMIC PHOSPHATE BINDING COMPONENT OF PHOSPHATE ABC TRANSPORTER"/>
    <property type="match status" value="1"/>
</dbReference>
<dbReference type="NCBIfam" id="TIGR02136">
    <property type="entry name" value="ptsS_2"/>
    <property type="match status" value="1"/>
</dbReference>
<accession>A0A3G3K4K6</accession>
<comment type="subunit">
    <text evidence="4 12">The complex is composed of two ATP-binding proteins (PstB), two transmembrane proteins (PstC and PstA) and a solute-binding protein (PstS).</text>
</comment>
<evidence type="ECO:0000256" key="5">
    <source>
        <dbReference type="ARBA" id="ARBA00022448"/>
    </source>
</evidence>
<evidence type="ECO:0000256" key="3">
    <source>
        <dbReference type="ARBA" id="ARBA00008725"/>
    </source>
</evidence>
<keyword evidence="10 12" id="KW-0564">Palmitate</keyword>
<gene>
    <name evidence="14" type="primary">pstS</name>
    <name evidence="14" type="ORF">EAV92_02205</name>
</gene>
<comment type="similarity">
    <text evidence="3 12">Belongs to the PstS family.</text>
</comment>
<dbReference type="GO" id="GO:0006817">
    <property type="term" value="P:phosphate ion transport"/>
    <property type="evidence" value="ECO:0007669"/>
    <property type="project" value="UniProtKB-UniRule"/>
</dbReference>
<dbReference type="EMBL" id="CP033433">
    <property type="protein sequence ID" value="AYQ75444.1"/>
    <property type="molecule type" value="Genomic_DNA"/>
</dbReference>
<dbReference type="InterPro" id="IPR050811">
    <property type="entry name" value="Phosphate_ABC_transporter"/>
</dbReference>